<evidence type="ECO:0000313" key="3">
    <source>
        <dbReference type="Proteomes" id="UP000178606"/>
    </source>
</evidence>
<feature type="domain" description="NIPSNAP" evidence="1">
    <location>
        <begin position="62"/>
        <end position="119"/>
    </location>
</feature>
<organism evidence="2 3">
    <name type="scientific">Handelsmanbacteria sp. (strain RIFCSPLOWO2_12_FULL_64_10)</name>
    <dbReference type="NCBI Taxonomy" id="1817868"/>
    <lineage>
        <taxon>Bacteria</taxon>
        <taxon>Candidatus Handelsmaniibacteriota</taxon>
    </lineage>
</organism>
<accession>A0A1F6CBX8</accession>
<dbReference type="AlphaFoldDB" id="A0A1F6CBX8"/>
<sequence>MLYELRTYRIPPGRMPDILNRFETVTMRLFKRHGFEVVGFWTTDQEDRTVNATGERITRTNVNELVYLLRFKDRQACEAAWAAFRQDPEWVEARRRTEANGPIVQEVISEMLTATSFSPVS</sequence>
<feature type="domain" description="NIPSNAP" evidence="1">
    <location>
        <begin position="3"/>
        <end position="44"/>
    </location>
</feature>
<evidence type="ECO:0000313" key="2">
    <source>
        <dbReference type="EMBL" id="OGG46497.1"/>
    </source>
</evidence>
<dbReference type="Proteomes" id="UP000178606">
    <property type="component" value="Unassembled WGS sequence"/>
</dbReference>
<dbReference type="EMBL" id="MFKF01000309">
    <property type="protein sequence ID" value="OGG46497.1"/>
    <property type="molecule type" value="Genomic_DNA"/>
</dbReference>
<comment type="caution">
    <text evidence="2">The sequence shown here is derived from an EMBL/GenBank/DDBJ whole genome shotgun (WGS) entry which is preliminary data.</text>
</comment>
<dbReference type="InterPro" id="IPR011008">
    <property type="entry name" value="Dimeric_a/b-barrel"/>
</dbReference>
<name>A0A1F6CBX8_HANXR</name>
<evidence type="ECO:0000259" key="1">
    <source>
        <dbReference type="Pfam" id="PF07978"/>
    </source>
</evidence>
<gene>
    <name evidence="2" type="ORF">A3F84_28210</name>
</gene>
<dbReference type="SUPFAM" id="SSF54909">
    <property type="entry name" value="Dimeric alpha+beta barrel"/>
    <property type="match status" value="1"/>
</dbReference>
<reference evidence="2 3" key="1">
    <citation type="journal article" date="2016" name="Nat. Commun.">
        <title>Thousands of microbial genomes shed light on interconnected biogeochemical processes in an aquifer system.</title>
        <authorList>
            <person name="Anantharaman K."/>
            <person name="Brown C.T."/>
            <person name="Hug L.A."/>
            <person name="Sharon I."/>
            <person name="Castelle C.J."/>
            <person name="Probst A.J."/>
            <person name="Thomas B.C."/>
            <person name="Singh A."/>
            <person name="Wilkins M.J."/>
            <person name="Karaoz U."/>
            <person name="Brodie E.L."/>
            <person name="Williams K.H."/>
            <person name="Hubbard S.S."/>
            <person name="Banfield J.F."/>
        </authorList>
    </citation>
    <scope>NUCLEOTIDE SEQUENCE [LARGE SCALE GENOMIC DNA]</scope>
    <source>
        <strain evidence="3">RIFCSPLOWO2_12_FULL_64_10</strain>
    </source>
</reference>
<dbReference type="Pfam" id="PF07978">
    <property type="entry name" value="NIPSNAP"/>
    <property type="match status" value="2"/>
</dbReference>
<protein>
    <submittedName>
        <fullName evidence="2">NIPSNAP family protein</fullName>
    </submittedName>
</protein>
<dbReference type="InterPro" id="IPR012577">
    <property type="entry name" value="NIPSNAP"/>
</dbReference>
<dbReference type="Gene3D" id="3.30.70.100">
    <property type="match status" value="1"/>
</dbReference>
<proteinExistence type="predicted"/>